<dbReference type="SUPFAM" id="SSF53271">
    <property type="entry name" value="PRTase-like"/>
    <property type="match status" value="1"/>
</dbReference>
<dbReference type="OrthoDB" id="10263753at2759"/>
<dbReference type="NCBIfam" id="TIGR00336">
    <property type="entry name" value="pyrE"/>
    <property type="match status" value="1"/>
</dbReference>
<feature type="compositionally biased region" description="Low complexity" evidence="7">
    <location>
        <begin position="34"/>
        <end position="53"/>
    </location>
</feature>
<dbReference type="InterPro" id="IPR029057">
    <property type="entry name" value="PRTase-like"/>
</dbReference>
<dbReference type="GO" id="GO:0019856">
    <property type="term" value="P:pyrimidine nucleobase biosynthetic process"/>
    <property type="evidence" value="ECO:0007669"/>
    <property type="project" value="TreeGrafter"/>
</dbReference>
<keyword evidence="5" id="KW-0665">Pyrimidine biosynthesis</keyword>
<dbReference type="InterPro" id="IPR000836">
    <property type="entry name" value="PRTase_dom"/>
</dbReference>
<feature type="compositionally biased region" description="Polar residues" evidence="7">
    <location>
        <begin position="259"/>
        <end position="278"/>
    </location>
</feature>
<evidence type="ECO:0000256" key="1">
    <source>
        <dbReference type="ARBA" id="ARBA00004889"/>
    </source>
</evidence>
<name>A0A0R3TRU8_RODNA</name>
<feature type="region of interest" description="Disordered" evidence="7">
    <location>
        <begin position="233"/>
        <end position="365"/>
    </location>
</feature>
<feature type="region of interest" description="Disordered" evidence="7">
    <location>
        <begin position="30"/>
        <end position="60"/>
    </location>
</feature>
<dbReference type="PANTHER" id="PTHR19278:SF33">
    <property type="entry name" value="OROTATE PHOSPHORIBOSYLTRANSFERASE"/>
    <property type="match status" value="1"/>
</dbReference>
<protein>
    <recommendedName>
        <fullName evidence="2">orotate phosphoribosyltransferase</fullName>
        <ecNumber evidence="2">2.4.2.10</ecNumber>
    </recommendedName>
</protein>
<keyword evidence="4" id="KW-0808">Transferase</keyword>
<evidence type="ECO:0000313" key="9">
    <source>
        <dbReference type="Proteomes" id="UP000278807"/>
    </source>
</evidence>
<dbReference type="EC" id="2.4.2.10" evidence="2"/>
<dbReference type="GO" id="GO:0004588">
    <property type="term" value="F:orotate phosphoribosyltransferase activity"/>
    <property type="evidence" value="ECO:0007669"/>
    <property type="project" value="UniProtKB-EC"/>
</dbReference>
<feature type="compositionally biased region" description="Polar residues" evidence="7">
    <location>
        <begin position="344"/>
        <end position="359"/>
    </location>
</feature>
<feature type="compositionally biased region" description="Polar residues" evidence="7">
    <location>
        <begin position="288"/>
        <end position="309"/>
    </location>
</feature>
<dbReference type="WBParaSite" id="HNAJ_0001033601-mRNA-1">
    <property type="protein sequence ID" value="HNAJ_0001033601-mRNA-1"/>
    <property type="gene ID" value="HNAJ_0001033601"/>
</dbReference>
<feature type="coiled-coil region" evidence="6">
    <location>
        <begin position="123"/>
        <end position="150"/>
    </location>
</feature>
<reference evidence="8 9" key="2">
    <citation type="submission" date="2018-11" db="EMBL/GenBank/DDBJ databases">
        <authorList>
            <consortium name="Pathogen Informatics"/>
        </authorList>
    </citation>
    <scope>NUCLEOTIDE SEQUENCE [LARGE SCALE GENOMIC DNA]</scope>
</reference>
<gene>
    <name evidence="8" type="ORF">HNAJ_LOCUS10331</name>
</gene>
<dbReference type="Gene3D" id="3.40.50.2020">
    <property type="match status" value="1"/>
</dbReference>
<reference evidence="10" key="1">
    <citation type="submission" date="2017-02" db="UniProtKB">
        <authorList>
            <consortium name="WormBaseParasite"/>
        </authorList>
    </citation>
    <scope>IDENTIFICATION</scope>
</reference>
<dbReference type="Proteomes" id="UP000278807">
    <property type="component" value="Unassembled WGS sequence"/>
</dbReference>
<evidence type="ECO:0000256" key="2">
    <source>
        <dbReference type="ARBA" id="ARBA00011971"/>
    </source>
</evidence>
<dbReference type="PANTHER" id="PTHR19278">
    <property type="entry name" value="OROTATE PHOSPHORIBOSYLTRANSFERASE"/>
    <property type="match status" value="1"/>
</dbReference>
<keyword evidence="6" id="KW-0175">Coiled coil</keyword>
<keyword evidence="3" id="KW-0328">Glycosyltransferase</keyword>
<evidence type="ECO:0000256" key="3">
    <source>
        <dbReference type="ARBA" id="ARBA00022676"/>
    </source>
</evidence>
<dbReference type="UniPathway" id="UPA00070">
    <property type="reaction ID" value="UER00119"/>
</dbReference>
<comment type="pathway">
    <text evidence="1">Pyrimidine metabolism; UMP biosynthesis via de novo pathway; UMP from orotate: step 1/2.</text>
</comment>
<evidence type="ECO:0000256" key="4">
    <source>
        <dbReference type="ARBA" id="ARBA00022679"/>
    </source>
</evidence>
<dbReference type="InterPro" id="IPR011060">
    <property type="entry name" value="RibuloseP-bd_barrel"/>
</dbReference>
<dbReference type="InterPro" id="IPR004467">
    <property type="entry name" value="Or_phspho_trans_dom"/>
</dbReference>
<evidence type="ECO:0000313" key="10">
    <source>
        <dbReference type="WBParaSite" id="HNAJ_0001033601-mRNA-1"/>
    </source>
</evidence>
<dbReference type="InterPro" id="IPR023031">
    <property type="entry name" value="OPRT"/>
</dbReference>
<dbReference type="InterPro" id="IPR013785">
    <property type="entry name" value="Aldolase_TIM"/>
</dbReference>
<accession>A0A0R3TRU8</accession>
<evidence type="ECO:0000313" key="8">
    <source>
        <dbReference type="EMBL" id="VDO07710.1"/>
    </source>
</evidence>
<evidence type="ECO:0000256" key="5">
    <source>
        <dbReference type="ARBA" id="ARBA00022975"/>
    </source>
</evidence>
<dbReference type="HAMAP" id="MF_01208">
    <property type="entry name" value="PyrE"/>
    <property type="match status" value="1"/>
</dbReference>
<proteinExistence type="inferred from homology"/>
<keyword evidence="9" id="KW-1185">Reference proteome</keyword>
<dbReference type="CDD" id="cd06223">
    <property type="entry name" value="PRTases_typeI"/>
    <property type="match status" value="1"/>
</dbReference>
<dbReference type="Gene3D" id="3.20.20.70">
    <property type="entry name" value="Aldolase class I"/>
    <property type="match status" value="1"/>
</dbReference>
<dbReference type="STRING" id="102285.A0A0R3TRU8"/>
<evidence type="ECO:0000256" key="6">
    <source>
        <dbReference type="SAM" id="Coils"/>
    </source>
</evidence>
<sequence length="1404" mass="156362">MSFDDDELVPEILNFFDEFCSRIDDRQIEINGHSSSSNPSTSARRTRSNSSQSGAPSQRLRVSALKLTRRSSLGRLCGDISSSQLSVITKAPVVSNENVDWKKKFEELQRQYDMKCGELTNTAESANQRYNSLLSTIRNLEATLNNERLESIKSINALQSQLSFKEADYRLITTELQNCKNLLIPSQSALITKETFPLISQVPNSAIASPGSYLLTQEAERVEANYSIRAGPLPRSVSPVATRGPMPKRPRLCCDDRQASTSTSSGVLITPPSHSYSRPSIPLPDLSESANPPTPTKSRAQDLSESDNSFLVDASPPFRSPGLQIIEKSPFSGRKMEENDQYPAASSSTLTPNRSTTPESEALDSVDSLDFRIQVRRPNKGKQLEVSRTVVGQLTSLLANSRNLPRDPEIPGQDISLASEAEQASTEFDFFKGLSQLTLNSKDSSKDDCWPSFNRCVQLTLPQIRLRFREYVNFFRLFREKVFDHRFTEHWKFDEISREECPVSMDSESFSLENFAENPFAGAPASQLVSIPSLSCSKSASTIRSSVVEVNEPSTWLESSAKQANEGILACLRQTKVLFHTDCKLDHASIDGIGAFILEIIDSLSTMLTITPLDGEFVLNSLPLLWMSRLTRVIYECFDFASQFALELCKLSKDSSQGKSPWLPSILDVFILMVSSMCSKTTLEDPPVLLPALRLLALLLESGNLESPPDPDVQPASAPNPSVYWFSSDKDPGRGFELLSKLVELEKSYAERDQTYVPYFASRFLSKKISSSTHLRCPLLLLCRLLFIEQHMLDSEDTFQHCRLLTEFSKFTVALTKTKDWAQYPYSPEIYKALLRLCNFPSRWISRSSSLSVEQSSLCMGSLGCAVKALQALLCHHKYKRFKYITDRIPGFFTTISTLSHVGEMRAHLAHPDLVYELHDFDRPAKSKKPKKRPAHKPAYAMLGLSSMNSYAHVPSCSSLSDAKRRNLAHRLFQIGALNFSGVQLKTGEVTPVYFDIRLTMSDPLLLQEITESMYEMVCDRTSHHKFDLVTGVPAAAVALATSVSIQQNLPMILTRKAVKDHGTKKLIEGVWTPGQEVLIVEDVVTYGDSISETVELLRSMGLVVRHALVVVERQQGATQNLLHNYNVNLHALLTFDDILNILNTDGLVSSERVEVARSFIASAQFSLRLKQLTDTFPPISRNLLGLKSVNKCLSIDVPMSSHKILEIAKKEGGSIDALEITPQLVQYDSENFISELVRLAELHAFLLIANCKLLGDESSARAALDERSYLSPCKWADIVTVCPLSPPEIFNAFRLLRKSSSLRSHLSVLLIADFGLEEKCIEMAAKNPDVVLGFVSLKPLCGLATTNGEYSSPSVIYQVPDVHCPLEKNGHIVNDDHPTTKDKFNDPSIGLLRTVYFSSMNGL</sequence>
<evidence type="ECO:0000256" key="7">
    <source>
        <dbReference type="SAM" id="MobiDB-lite"/>
    </source>
</evidence>
<dbReference type="SUPFAM" id="SSF51366">
    <property type="entry name" value="Ribulose-phoshate binding barrel"/>
    <property type="match status" value="1"/>
</dbReference>
<dbReference type="GO" id="GO:0044205">
    <property type="term" value="P:'de novo' UMP biosynthetic process"/>
    <property type="evidence" value="ECO:0007669"/>
    <property type="project" value="UniProtKB-UniPathway"/>
</dbReference>
<dbReference type="EMBL" id="UZAE01012989">
    <property type="protein sequence ID" value="VDO07710.1"/>
    <property type="molecule type" value="Genomic_DNA"/>
</dbReference>
<organism evidence="10">
    <name type="scientific">Rodentolepis nana</name>
    <name type="common">Dwarf tapeworm</name>
    <name type="synonym">Hymenolepis nana</name>
    <dbReference type="NCBI Taxonomy" id="102285"/>
    <lineage>
        <taxon>Eukaryota</taxon>
        <taxon>Metazoa</taxon>
        <taxon>Spiralia</taxon>
        <taxon>Lophotrochozoa</taxon>
        <taxon>Platyhelminthes</taxon>
        <taxon>Cestoda</taxon>
        <taxon>Eucestoda</taxon>
        <taxon>Cyclophyllidea</taxon>
        <taxon>Hymenolepididae</taxon>
        <taxon>Rodentolepis</taxon>
    </lineage>
</organism>
<dbReference type="GO" id="GO:0004590">
    <property type="term" value="F:orotidine-5'-phosphate decarboxylase activity"/>
    <property type="evidence" value="ECO:0007669"/>
    <property type="project" value="TreeGrafter"/>
</dbReference>